<organism evidence="2">
    <name type="scientific">marine sediment metagenome</name>
    <dbReference type="NCBI Taxonomy" id="412755"/>
    <lineage>
        <taxon>unclassified sequences</taxon>
        <taxon>metagenomes</taxon>
        <taxon>ecological metagenomes</taxon>
    </lineage>
</organism>
<feature type="non-terminal residue" evidence="2">
    <location>
        <position position="237"/>
    </location>
</feature>
<reference evidence="2" key="1">
    <citation type="journal article" date="2014" name="Front. Microbiol.">
        <title>High frequency of phylogenetically diverse reductive dehalogenase-homologous genes in deep subseafloor sedimentary metagenomes.</title>
        <authorList>
            <person name="Kawai M."/>
            <person name="Futagami T."/>
            <person name="Toyoda A."/>
            <person name="Takaki Y."/>
            <person name="Nishi S."/>
            <person name="Hori S."/>
            <person name="Arai W."/>
            <person name="Tsubouchi T."/>
            <person name="Morono Y."/>
            <person name="Uchiyama I."/>
            <person name="Ito T."/>
            <person name="Fujiyama A."/>
            <person name="Inagaki F."/>
            <person name="Takami H."/>
        </authorList>
    </citation>
    <scope>NUCLEOTIDE SEQUENCE</scope>
    <source>
        <strain evidence="2">Expedition CK06-06</strain>
    </source>
</reference>
<accession>X1B8M0</accession>
<proteinExistence type="predicted"/>
<feature type="region of interest" description="Disordered" evidence="1">
    <location>
        <begin position="127"/>
        <end position="154"/>
    </location>
</feature>
<protein>
    <submittedName>
        <fullName evidence="2">Uncharacterized protein</fullName>
    </submittedName>
</protein>
<name>X1B8M0_9ZZZZ</name>
<evidence type="ECO:0000313" key="2">
    <source>
        <dbReference type="EMBL" id="GAG80463.1"/>
    </source>
</evidence>
<dbReference type="AlphaFoldDB" id="X1B8M0"/>
<sequence length="237" mass="26383">MLTLARLNPYPKDQKRILKNAIKTGYTSSDMDEKVKAALLHHDFEKDITEVMDDFVKPSETPGEALGEVTVSQLEQIHSDLVDKFGKSSSKSRVFTKVLRDGNIEAKPKIATTKRVLKSKGYSIIPDPVKSETSGESETTEKKKPSIPSMPADEILMDDPKKKFLCEFCGGPTHPVISESMGFETDTGYYNSTRNCSPVNHSHCDMIGDIGVLTARISDMQKRLVKSQQDLKKEDLS</sequence>
<comment type="caution">
    <text evidence="2">The sequence shown here is derived from an EMBL/GenBank/DDBJ whole genome shotgun (WGS) entry which is preliminary data.</text>
</comment>
<gene>
    <name evidence="2" type="ORF">S01H4_35665</name>
</gene>
<evidence type="ECO:0000256" key="1">
    <source>
        <dbReference type="SAM" id="MobiDB-lite"/>
    </source>
</evidence>
<dbReference type="EMBL" id="BART01018987">
    <property type="protein sequence ID" value="GAG80463.1"/>
    <property type="molecule type" value="Genomic_DNA"/>
</dbReference>